<feature type="compositionally biased region" description="Basic residues" evidence="1">
    <location>
        <begin position="37"/>
        <end position="53"/>
    </location>
</feature>
<feature type="non-terminal residue" evidence="2">
    <location>
        <position position="418"/>
    </location>
</feature>
<dbReference type="EC" id="3.4.21.-" evidence="2"/>
<evidence type="ECO:0000313" key="2">
    <source>
        <dbReference type="EMBL" id="CAA9352295.1"/>
    </source>
</evidence>
<feature type="region of interest" description="Disordered" evidence="1">
    <location>
        <begin position="238"/>
        <end position="302"/>
    </location>
</feature>
<reference evidence="2" key="1">
    <citation type="submission" date="2020-02" db="EMBL/GenBank/DDBJ databases">
        <authorList>
            <person name="Meier V. D."/>
        </authorList>
    </citation>
    <scope>NUCLEOTIDE SEQUENCE</scope>
    <source>
        <strain evidence="2">AVDCRST_MAG89</strain>
    </source>
</reference>
<feature type="non-terminal residue" evidence="2">
    <location>
        <position position="1"/>
    </location>
</feature>
<feature type="region of interest" description="Disordered" evidence="1">
    <location>
        <begin position="16"/>
        <end position="204"/>
    </location>
</feature>
<name>A0A6J4M9V1_9BACT</name>
<feature type="compositionally biased region" description="Low complexity" evidence="1">
    <location>
        <begin position="377"/>
        <end position="386"/>
    </location>
</feature>
<dbReference type="GO" id="GO:0006508">
    <property type="term" value="P:proteolysis"/>
    <property type="evidence" value="ECO:0007669"/>
    <property type="project" value="UniProtKB-KW"/>
</dbReference>
<keyword evidence="2" id="KW-0645">Protease</keyword>
<dbReference type="EMBL" id="CADCTV010000667">
    <property type="protein sequence ID" value="CAA9352295.1"/>
    <property type="molecule type" value="Genomic_DNA"/>
</dbReference>
<feature type="compositionally biased region" description="Basic and acidic residues" evidence="1">
    <location>
        <begin position="21"/>
        <end position="36"/>
    </location>
</feature>
<evidence type="ECO:0000256" key="1">
    <source>
        <dbReference type="SAM" id="MobiDB-lite"/>
    </source>
</evidence>
<accession>A0A6J4M9V1</accession>
<feature type="region of interest" description="Disordered" evidence="1">
    <location>
        <begin position="326"/>
        <end position="418"/>
    </location>
</feature>
<dbReference type="AlphaFoldDB" id="A0A6J4M9V1"/>
<protein>
    <submittedName>
        <fullName evidence="2">Alkaline serine exoprotease A</fullName>
        <ecNumber evidence="2">3.4.21.-</ecNumber>
    </submittedName>
</protein>
<feature type="compositionally biased region" description="Gly residues" evidence="1">
    <location>
        <begin position="390"/>
        <end position="402"/>
    </location>
</feature>
<feature type="compositionally biased region" description="Basic and acidic residues" evidence="1">
    <location>
        <begin position="266"/>
        <end position="279"/>
    </location>
</feature>
<keyword evidence="2" id="KW-0378">Hydrolase</keyword>
<feature type="compositionally biased region" description="Basic residues" evidence="1">
    <location>
        <begin position="141"/>
        <end position="153"/>
    </location>
</feature>
<feature type="compositionally biased region" description="Basic residues" evidence="1">
    <location>
        <begin position="293"/>
        <end position="302"/>
    </location>
</feature>
<feature type="compositionally biased region" description="Basic residues" evidence="1">
    <location>
        <begin position="161"/>
        <end position="184"/>
    </location>
</feature>
<organism evidence="2">
    <name type="scientific">uncultured Gemmatimonadota bacterium</name>
    <dbReference type="NCBI Taxonomy" id="203437"/>
    <lineage>
        <taxon>Bacteria</taxon>
        <taxon>Pseudomonadati</taxon>
        <taxon>Gemmatimonadota</taxon>
        <taxon>environmental samples</taxon>
    </lineage>
</organism>
<sequence length="418" mass="45703">ASYLCAARPCRPCRLRLGTGRPERHGHLARAHDAHQRPHPRPLHRDAPRRRGPRPGGAGVWHQAAVRVRQPDHRLRGRHLRRGAGGAAPGRPRDDDRAGRHRHHQRGAGARHLGPGPDRPEGASAGPQLHVQPHRDGCDRVHHRHRHPLRPRGVRGPCPPRLRRLRRRPERRRLPGARHARGRYRGGEDLGRGEAGEPGGGAGAELRGERLLLRHHGGDGLGGGERDAPGRGEHVHRLPRAAAEPVGGRGHAQPDRLRRHRGAGGGERRSERRGGDRRLQQRAGRASGGDHRGRQHAHRPAHHVVQLRRLRHLLRARLGDHLGLARHHRRLQEQQRHLDGLSARGRRGGSVPGAGPPGRARHGEAGALRRQQQGRGAALPHHQQPPAAEPGGGACGAAGGDGTHALHSQEQEQGEVQV</sequence>
<dbReference type="GO" id="GO:0008233">
    <property type="term" value="F:peptidase activity"/>
    <property type="evidence" value="ECO:0007669"/>
    <property type="project" value="UniProtKB-KW"/>
</dbReference>
<proteinExistence type="predicted"/>
<gene>
    <name evidence="2" type="ORF">AVDCRST_MAG89-3197</name>
</gene>
<feature type="compositionally biased region" description="Basic and acidic residues" evidence="1">
    <location>
        <begin position="185"/>
        <end position="195"/>
    </location>
</feature>